<sequence length="167" mass="19128">MNHWHTSQNLGIASEHVNPAEFLADLISIDYSSAESVYFSCKRIDGLVESFSQQRSSILYATPLVRRETSKNSMNLRKKTIVKKKGGWWRQFWLLLNAAWMQASRWAYKQSSGKDVNCISYYFWVCFLEDGKISVFNTGQNGIASGCCYKYCNGFLTKTGVCFPRNV</sequence>
<dbReference type="Proteomes" id="UP001060215">
    <property type="component" value="Chromosome 12"/>
</dbReference>
<dbReference type="EMBL" id="CM045769">
    <property type="protein sequence ID" value="KAI7995157.1"/>
    <property type="molecule type" value="Genomic_DNA"/>
</dbReference>
<keyword evidence="2" id="KW-1185">Reference proteome</keyword>
<name>A0ACC0G236_9ERIC</name>
<accession>A0ACC0G236</accession>
<protein>
    <submittedName>
        <fullName evidence="1">ABC transporter G family member 7</fullName>
    </submittedName>
</protein>
<evidence type="ECO:0000313" key="2">
    <source>
        <dbReference type="Proteomes" id="UP001060215"/>
    </source>
</evidence>
<reference evidence="1 2" key="1">
    <citation type="journal article" date="2022" name="Plant J.">
        <title>Chromosome-level genome of Camellia lanceoleosa provides a valuable resource for understanding genome evolution and self-incompatibility.</title>
        <authorList>
            <person name="Gong W."/>
            <person name="Xiao S."/>
            <person name="Wang L."/>
            <person name="Liao Z."/>
            <person name="Chang Y."/>
            <person name="Mo W."/>
            <person name="Hu G."/>
            <person name="Li W."/>
            <person name="Zhao G."/>
            <person name="Zhu H."/>
            <person name="Hu X."/>
            <person name="Ji K."/>
            <person name="Xiang X."/>
            <person name="Song Q."/>
            <person name="Yuan D."/>
            <person name="Jin S."/>
            <person name="Zhang L."/>
        </authorList>
    </citation>
    <scope>NUCLEOTIDE SEQUENCE [LARGE SCALE GENOMIC DNA]</scope>
    <source>
        <strain evidence="1">SQ_2022a</strain>
    </source>
</reference>
<comment type="caution">
    <text evidence="1">The sequence shown here is derived from an EMBL/GenBank/DDBJ whole genome shotgun (WGS) entry which is preliminary data.</text>
</comment>
<evidence type="ECO:0000313" key="1">
    <source>
        <dbReference type="EMBL" id="KAI7995157.1"/>
    </source>
</evidence>
<proteinExistence type="predicted"/>
<gene>
    <name evidence="1" type="ORF">LOK49_LG11G00114</name>
</gene>
<organism evidence="1 2">
    <name type="scientific">Camellia lanceoleosa</name>
    <dbReference type="NCBI Taxonomy" id="1840588"/>
    <lineage>
        <taxon>Eukaryota</taxon>
        <taxon>Viridiplantae</taxon>
        <taxon>Streptophyta</taxon>
        <taxon>Embryophyta</taxon>
        <taxon>Tracheophyta</taxon>
        <taxon>Spermatophyta</taxon>
        <taxon>Magnoliopsida</taxon>
        <taxon>eudicotyledons</taxon>
        <taxon>Gunneridae</taxon>
        <taxon>Pentapetalae</taxon>
        <taxon>asterids</taxon>
        <taxon>Ericales</taxon>
        <taxon>Theaceae</taxon>
        <taxon>Camellia</taxon>
    </lineage>
</organism>